<keyword evidence="2" id="KW-1185">Reference proteome</keyword>
<evidence type="ECO:0000313" key="2">
    <source>
        <dbReference type="Proteomes" id="UP000789405"/>
    </source>
</evidence>
<proteinExistence type="predicted"/>
<comment type="caution">
    <text evidence="1">The sequence shown here is derived from an EMBL/GenBank/DDBJ whole genome shotgun (WGS) entry which is preliminary data.</text>
</comment>
<dbReference type="EMBL" id="CAJVPY010016154">
    <property type="protein sequence ID" value="CAG8755634.1"/>
    <property type="molecule type" value="Genomic_DNA"/>
</dbReference>
<evidence type="ECO:0000313" key="1">
    <source>
        <dbReference type="EMBL" id="CAG8755634.1"/>
    </source>
</evidence>
<dbReference type="Proteomes" id="UP000789405">
    <property type="component" value="Unassembled WGS sequence"/>
</dbReference>
<gene>
    <name evidence="1" type="ORF">DERYTH_LOCUS17297</name>
</gene>
<protein>
    <submittedName>
        <fullName evidence="1">20406_t:CDS:1</fullName>
    </submittedName>
</protein>
<feature type="non-terminal residue" evidence="1">
    <location>
        <position position="131"/>
    </location>
</feature>
<organism evidence="1 2">
    <name type="scientific">Dentiscutata erythropus</name>
    <dbReference type="NCBI Taxonomy" id="1348616"/>
    <lineage>
        <taxon>Eukaryota</taxon>
        <taxon>Fungi</taxon>
        <taxon>Fungi incertae sedis</taxon>
        <taxon>Mucoromycota</taxon>
        <taxon>Glomeromycotina</taxon>
        <taxon>Glomeromycetes</taxon>
        <taxon>Diversisporales</taxon>
        <taxon>Gigasporaceae</taxon>
        <taxon>Dentiscutata</taxon>
    </lineage>
</organism>
<dbReference type="OrthoDB" id="2488445at2759"/>
<sequence>QQTNNSDNNTIEYLPAIDPNSLILKICTTIFLSLDELWTISSDLALTASILDSRFKTFQWAPEQLRYTKKLLEKSYIELKTAINLLNLNNFSNEKSIKTIPQQALDLIELDKVMCYLTLDSIGLNEDPVKW</sequence>
<name>A0A9N9IXY3_9GLOM</name>
<accession>A0A9N9IXY3</accession>
<dbReference type="AlphaFoldDB" id="A0A9N9IXY3"/>
<reference evidence="1" key="1">
    <citation type="submission" date="2021-06" db="EMBL/GenBank/DDBJ databases">
        <authorList>
            <person name="Kallberg Y."/>
            <person name="Tangrot J."/>
            <person name="Rosling A."/>
        </authorList>
    </citation>
    <scope>NUCLEOTIDE SEQUENCE</scope>
    <source>
        <strain evidence="1">MA453B</strain>
    </source>
</reference>